<dbReference type="Proteomes" id="UP001062846">
    <property type="component" value="Chromosome 9"/>
</dbReference>
<accession>A0ACC0MBP7</accession>
<evidence type="ECO:0000313" key="2">
    <source>
        <dbReference type="Proteomes" id="UP001062846"/>
    </source>
</evidence>
<comment type="caution">
    <text evidence="1">The sequence shown here is derived from an EMBL/GenBank/DDBJ whole genome shotgun (WGS) entry which is preliminary data.</text>
</comment>
<gene>
    <name evidence="1" type="ORF">RHMOL_Rhmol09G0099300</name>
</gene>
<dbReference type="EMBL" id="CM046396">
    <property type="protein sequence ID" value="KAI8538390.1"/>
    <property type="molecule type" value="Genomic_DNA"/>
</dbReference>
<organism evidence="1 2">
    <name type="scientific">Rhododendron molle</name>
    <name type="common">Chinese azalea</name>
    <name type="synonym">Azalea mollis</name>
    <dbReference type="NCBI Taxonomy" id="49168"/>
    <lineage>
        <taxon>Eukaryota</taxon>
        <taxon>Viridiplantae</taxon>
        <taxon>Streptophyta</taxon>
        <taxon>Embryophyta</taxon>
        <taxon>Tracheophyta</taxon>
        <taxon>Spermatophyta</taxon>
        <taxon>Magnoliopsida</taxon>
        <taxon>eudicotyledons</taxon>
        <taxon>Gunneridae</taxon>
        <taxon>Pentapetalae</taxon>
        <taxon>asterids</taxon>
        <taxon>Ericales</taxon>
        <taxon>Ericaceae</taxon>
        <taxon>Ericoideae</taxon>
        <taxon>Rhodoreae</taxon>
        <taxon>Rhododendron</taxon>
    </lineage>
</organism>
<reference evidence="1" key="1">
    <citation type="submission" date="2022-02" db="EMBL/GenBank/DDBJ databases">
        <title>Plant Genome Project.</title>
        <authorList>
            <person name="Zhang R.-G."/>
        </authorList>
    </citation>
    <scope>NUCLEOTIDE SEQUENCE</scope>
    <source>
        <strain evidence="1">AT1</strain>
    </source>
</reference>
<proteinExistence type="predicted"/>
<keyword evidence="2" id="KW-1185">Reference proteome</keyword>
<protein>
    <submittedName>
        <fullName evidence="1">Uncharacterized protein</fullName>
    </submittedName>
</protein>
<sequence>MKIQIWSILVIMLRDRVWTWLTVRQKVLKLLLECGVAFFGFDLPFAIDWGVLHCSDNSLMDSLFKLSARRRFRRATIEKMEWSPLMLHCSD</sequence>
<name>A0ACC0MBP7_RHOML</name>
<evidence type="ECO:0000313" key="1">
    <source>
        <dbReference type="EMBL" id="KAI8538390.1"/>
    </source>
</evidence>